<comment type="caution">
    <text evidence="3">The sequence shown here is derived from an EMBL/GenBank/DDBJ whole genome shotgun (WGS) entry which is preliminary data.</text>
</comment>
<reference evidence="4" key="1">
    <citation type="submission" date="2023-01" db="EMBL/GenBank/DDBJ databases">
        <title>Key to firefly adult light organ development and bioluminescence: homeobox transcription factors regulate luciferase expression and transportation to peroxisome.</title>
        <authorList>
            <person name="Fu X."/>
        </authorList>
    </citation>
    <scope>NUCLEOTIDE SEQUENCE [LARGE SCALE GENOMIC DNA]</scope>
</reference>
<dbReference type="EMBL" id="JARPUR010000005">
    <property type="protein sequence ID" value="KAK4876478.1"/>
    <property type="molecule type" value="Genomic_DNA"/>
</dbReference>
<dbReference type="Proteomes" id="UP001353858">
    <property type="component" value="Unassembled WGS sequence"/>
</dbReference>
<dbReference type="PANTHER" id="PTHR10773">
    <property type="entry name" value="DNA-DIRECTED RNA POLYMERASES I, II, AND III SUBUNIT RPABC2"/>
    <property type="match status" value="1"/>
</dbReference>
<dbReference type="AlphaFoldDB" id="A0AAN7SMN5"/>
<feature type="region of interest" description="Disordered" evidence="1">
    <location>
        <begin position="53"/>
        <end position="106"/>
    </location>
</feature>
<keyword evidence="2" id="KW-0732">Signal</keyword>
<proteinExistence type="predicted"/>
<sequence>MICTSFIVLSKIILIQFLTLPATKKFLKSSYHLVFFHFGWIWEASNQLYLSKTSQDNQNDDPSLSSSEPDPFATNYDSDDSDFVPSDTEYNSRGEQQQVDIERRNVKKKCRKKMRHTESLRRNVIRSSRNSGAEYVNWKYALHLKNRDLSRQLKNNDKELACQSSTLCTAVFDLQQVLPVSKSNVGLAYYKLKLSTYNFKIFKLATKDCQCYMWYECIAKKGSSEIGNNCAGQNRNKYLFALYSYLSQKHSAKIRHTFVEPGNTQTEGDCVHSVIEKASRHIPVYTPEQCYSVVRTAKRKKPYYTVYELSQKDVYDLKGLQAKIAINFDKDDSNDKFLISKFKMVEFNPDSPNFLFFKMNYADNNFKKVNLIRRGRKQLNIHINDTQLTPLFKDKIPLQKILSFAISLQKRNHS</sequence>
<accession>A0AAN7SMN5</accession>
<evidence type="ECO:0000313" key="4">
    <source>
        <dbReference type="Proteomes" id="UP001353858"/>
    </source>
</evidence>
<feature type="compositionally biased region" description="Low complexity" evidence="1">
    <location>
        <begin position="60"/>
        <end position="71"/>
    </location>
</feature>
<gene>
    <name evidence="3" type="ORF">RN001_012900</name>
</gene>
<feature type="signal peptide" evidence="2">
    <location>
        <begin position="1"/>
        <end position="17"/>
    </location>
</feature>
<dbReference type="PANTHER" id="PTHR10773:SF19">
    <property type="match status" value="1"/>
</dbReference>
<evidence type="ECO:0000313" key="3">
    <source>
        <dbReference type="EMBL" id="KAK4876478.1"/>
    </source>
</evidence>
<keyword evidence="4" id="KW-1185">Reference proteome</keyword>
<evidence type="ECO:0000256" key="1">
    <source>
        <dbReference type="SAM" id="MobiDB-lite"/>
    </source>
</evidence>
<name>A0AAN7SMN5_9COLE</name>
<feature type="compositionally biased region" description="Polar residues" evidence="1">
    <location>
        <begin position="88"/>
        <end position="99"/>
    </location>
</feature>
<evidence type="ECO:0000256" key="2">
    <source>
        <dbReference type="SAM" id="SignalP"/>
    </source>
</evidence>
<protein>
    <submittedName>
        <fullName evidence="3">Uncharacterized protein</fullName>
    </submittedName>
</protein>
<feature type="chain" id="PRO_5042937371" evidence="2">
    <location>
        <begin position="18"/>
        <end position="414"/>
    </location>
</feature>
<organism evidence="3 4">
    <name type="scientific">Aquatica leii</name>
    <dbReference type="NCBI Taxonomy" id="1421715"/>
    <lineage>
        <taxon>Eukaryota</taxon>
        <taxon>Metazoa</taxon>
        <taxon>Ecdysozoa</taxon>
        <taxon>Arthropoda</taxon>
        <taxon>Hexapoda</taxon>
        <taxon>Insecta</taxon>
        <taxon>Pterygota</taxon>
        <taxon>Neoptera</taxon>
        <taxon>Endopterygota</taxon>
        <taxon>Coleoptera</taxon>
        <taxon>Polyphaga</taxon>
        <taxon>Elateriformia</taxon>
        <taxon>Elateroidea</taxon>
        <taxon>Lampyridae</taxon>
        <taxon>Luciolinae</taxon>
        <taxon>Aquatica</taxon>
    </lineage>
</organism>